<evidence type="ECO:0000256" key="7">
    <source>
        <dbReference type="SAM" id="MobiDB-lite"/>
    </source>
</evidence>
<dbReference type="EMBL" id="OU895879">
    <property type="protein sequence ID" value="CAG9807296.1"/>
    <property type="molecule type" value="Genomic_DNA"/>
</dbReference>
<comment type="similarity">
    <text evidence="4">Belongs to the huntingtin family.</text>
</comment>
<dbReference type="PANTHER" id="PTHR10170:SF10">
    <property type="entry name" value="HUNTINGTIN"/>
    <property type="match status" value="1"/>
</dbReference>
<dbReference type="OrthoDB" id="10065698at2759"/>
<protein>
    <recommendedName>
        <fullName evidence="10">Huntingtin</fullName>
    </recommendedName>
</protein>
<evidence type="ECO:0000256" key="5">
    <source>
        <dbReference type="ARBA" id="ARBA00022490"/>
    </source>
</evidence>
<organism evidence="8 9">
    <name type="scientific">Chironomus riparius</name>
    <dbReference type="NCBI Taxonomy" id="315576"/>
    <lineage>
        <taxon>Eukaryota</taxon>
        <taxon>Metazoa</taxon>
        <taxon>Ecdysozoa</taxon>
        <taxon>Arthropoda</taxon>
        <taxon>Hexapoda</taxon>
        <taxon>Insecta</taxon>
        <taxon>Pterygota</taxon>
        <taxon>Neoptera</taxon>
        <taxon>Endopterygota</taxon>
        <taxon>Diptera</taxon>
        <taxon>Nematocera</taxon>
        <taxon>Chironomoidea</taxon>
        <taxon>Chironomidae</taxon>
        <taxon>Chironominae</taxon>
        <taxon>Chironomus</taxon>
    </lineage>
</organism>
<keyword evidence="5" id="KW-0963">Cytoplasm</keyword>
<sequence length="2726" mass="314515">MDKLTFQKAIDKLKNTECSSKEKIQKFDQIYQSLSSLINNSNYCTYLKNAIQVLLLFCEDNDSNVRISAEENLNRIIRNCEKNHQFTIILIELYHEIKKNGNERSLRICLNLFSHYCHHIKHRKRKVYAQNLVPCMLEIGKRRESLVIETFVDFIKAFSMNLLNCLSDYEVIKVTELFIDNLSVECAIKRRCAAQNIVTILEYSSKKVFVLKTVVIRAQENLSKNHQNNNPVLGTLGLLRLLVPHLIDSNDQYQKVIEILETCLNFLKNETNHSLINANLEVVNSILVSSISKSEMKEILCDDDKMVHKEMLLSRRTAILSSSYESRKSSAETIKMQDSFLQVPHYSMQSTPNKSIGDFSDVEGDSFKSTDFDANVPTSSSPNAFKNVIGAAETMSIKSTDSINSFFNTILTHSNTDAVTKFFRKSSTDSPVHQSKMSESADEKSLDLSLTNLKDDSIEVFDSQTLPETGEMAIEDDTLELTVDTTETACMDAKELFIGSLYDQCVVDYIVRLISSKFLLDGLPKALISDQIIRVSIKNLALSVISVCVELKKDVLLLKLSKDFTDESMMVESLLSFLIDEDIRLEDEDNKKTKSNPHLEVAQATSSEQPQSFLEIKDDHFGECTTATFLDYFSPLNNNLDDQGLISLKNRMYEEKTKDRDESTKKINRELCQLLSRSEGSDSKKLTPMMETTLKLPEDKDCQYIVDILLYAAHGDPVLRANVYTIIGNFIKSVLERNLDYNKVISRNEYVRHSLKFSTLIDHLLNGIRDEINSVVKQTLVAWENCINLMLAVMNESEIENVLNKLLMTSYNKYWLVQCKYCDVITKINIEMLGSVIGVDRADSYEKLIRQQLFILIKDNDFRVRNHSSESLSDWILYLTEHREYSQQNEDKSSLKQFVEQNLIKSEALIINLSNDHNPYVELKLSTVLYELSNLLMEIKDKNQQFGTIYAIKVMIRKFSPSSYGAVWKEFNILNILLSFINKNPGIALDISCQCDMLEFISSLIAVECLNTGNVKDSNNEFIKHLMKILNIYTHLISNMKLVIIPKTMGDLFISTKEHPFVNNYGHFSSDHFYLKFYLVLKSSYDSYRMTINPEAEVKLRQLLHFVMLNLQILLESRLMVKTDNELIEEIVGYLNHLIGFQPKDSIMTTKVLLKFLFQRNFHNRKSDIDEVSNAAVISDTKTVFEKFEIFSTFDSVLVTQNSDNLIKLFDPLVIHSLRLFTKSNAVLQTKVLDMLCQLLEFNINYMKLDAKKVFVDIVLKQIDYIEDGCVVDSEILAPKVVEFLIYLTKLKEKKILTMPKVINIIDNMLASANGITKKSGVDALKVLIIDLFFHSNKIPANSEPEIIEAYFKDINAQREVAISMLMKFIHYKEIQTCFEWIMMKIKVVQSDIQIDENELYQNLVQNLKEDSTIEGSFISSIAKNILIESKNFKTIIGHYWKLLDSQNDSALDVLICLQNNIINIAEEIYLINHIRLHHQKQENDGDAIIKFLKSHLNFIKFLIGTENVDVLKLNKFIRFLKFDKYATLKHQLTELLDVKLVIESSRDMTLKSVMYFFLLLDITSIDIDESLGSSTILINKPKILDQFHKNLFDVRKNISNWESNEIMKFFKDTPKIEVLLNHAHDSLLKSLLEDEEISRIVIRKLTAVKISANRLKFILENVHESCLIDSLIFLISFASNNESKILQLVIVKKLSLIKNKMILNSDENPKISTDELERMKAKLIDFKLDSKYMILMATINDLIKFLKKDVKVDVDFAELTKNIDENWLLQEVEGTLSSNFKKPLRIAEVLYEIKSESKLSALLSHESFNIDLFSTIIQVSFKKMLKNFRVDCIQINPHLNYMKMPPLLKAALNSIGSLLNENLDNKKVVKASKILLDLMDSIKTLHDTALIYVEAKYAEKFITENILKPTINEALLKFLQVMINRLNLVEQKDILVKAIQSVYANEIINIKEVDDALITWIYNLLQSSLINTDFIARYQHPQLFDELENEETKSQIEVFKQAIFIAKLQEAYTDGEFRLIYISSYAKYLIELSLDLSRYVLRINKFYQFTVTPYEILLSYRSGDDLLDKTKLKLKQIPIEYLSDSDLLERYVRRINRYGYTQRQEFEEIFMTLLVMLNQFNDMQDAEEQFYIKQLCLQTNIDLLLTCYRYTSNDKIGSSNFGHINRHPENWSKIDVIGVKKLHHIQELLSSNLNVFYQPNLERVGGDNNVIMTDSYDMNQFSLNYTWNMTNEVPLKKTSYLIKNLTYIHAEKFGIDYKSALHLVYDIMTQMIDENYVLILPQLAKLIDVLDNNDQFRWINKKMLAMHESVCALDTISHQYIVYLLCRSSAVLVPSLSEIQQLIAIINKYLACNHMFVRNATLHGLLCLFEVLNKTNTTIGGINDEIKLLRTAIVNYTNKNGIIYECSATSSTPRHDKLVWSLNFYVIENTLKFGDCNELLIDTIISANNVLKRSNDIDLYFTIINGLERLIIVDTENRLFREKIEKLSIDLIKNENKNFALGGLKLLVTCMYIGSLEQLENTEKSNGIVQDEPEIVMQYTEKIDILFGKIRNSTQDEAEVFGRVLGQILKDLLSPNEILTKIIKELLIMNQSNTNTIAIIIHQVFRTAIDSSFLPLLQEWLICSLPNFLNYPNNKKSIQFLTLIFMSSTLNQHLLKLFPIIIDDDISNSQLNRLFIVSAKDFYGRLSNKQQLAFRDAFRLSRMQSSTSPTKMFNESLFQGLLKNL</sequence>
<keyword evidence="9" id="KW-1185">Reference proteome</keyword>
<reference evidence="8" key="1">
    <citation type="submission" date="2022-01" db="EMBL/GenBank/DDBJ databases">
        <authorList>
            <person name="King R."/>
        </authorList>
    </citation>
    <scope>NUCLEOTIDE SEQUENCE</scope>
</reference>
<dbReference type="Gene3D" id="1.25.10.10">
    <property type="entry name" value="Leucine-rich Repeat Variant"/>
    <property type="match status" value="2"/>
</dbReference>
<evidence type="ECO:0000256" key="3">
    <source>
        <dbReference type="ARBA" id="ARBA00004496"/>
    </source>
</evidence>
<evidence type="ECO:0000313" key="8">
    <source>
        <dbReference type="EMBL" id="CAG9807296.1"/>
    </source>
</evidence>
<dbReference type="Pfam" id="PF12372">
    <property type="entry name" value="Htt_N-HEAT"/>
    <property type="match status" value="3"/>
</dbReference>
<dbReference type="InterPro" id="IPR048411">
    <property type="entry name" value="Htt_N_HEAT_rpt-1"/>
</dbReference>
<accession>A0A9N9S192</accession>
<evidence type="ECO:0000313" key="9">
    <source>
        <dbReference type="Proteomes" id="UP001153620"/>
    </source>
</evidence>
<keyword evidence="6" id="KW-0539">Nucleus</keyword>
<dbReference type="Pfam" id="PF20927">
    <property type="entry name" value="Htt_C-HEAT"/>
    <property type="match status" value="1"/>
</dbReference>
<dbReference type="InterPro" id="IPR016024">
    <property type="entry name" value="ARM-type_fold"/>
</dbReference>
<dbReference type="PANTHER" id="PTHR10170">
    <property type="entry name" value="HUNTINGTON DISEASE PROTEIN"/>
    <property type="match status" value="1"/>
</dbReference>
<evidence type="ECO:0000256" key="6">
    <source>
        <dbReference type="ARBA" id="ARBA00023242"/>
    </source>
</evidence>
<reference evidence="8" key="2">
    <citation type="submission" date="2022-10" db="EMBL/GenBank/DDBJ databases">
        <authorList>
            <consortium name="ENA_rothamsted_submissions"/>
            <consortium name="culmorum"/>
            <person name="King R."/>
        </authorList>
    </citation>
    <scope>NUCLEOTIDE SEQUENCE</scope>
</reference>
<name>A0A9N9S192_9DIPT</name>
<evidence type="ECO:0000256" key="2">
    <source>
        <dbReference type="ARBA" id="ARBA00004123"/>
    </source>
</evidence>
<dbReference type="SUPFAM" id="SSF48371">
    <property type="entry name" value="ARM repeat"/>
    <property type="match status" value="2"/>
</dbReference>
<comment type="function">
    <text evidence="1">May play a role in microtubule-mediated transport or vesicle function.</text>
</comment>
<dbReference type="Proteomes" id="UP001153620">
    <property type="component" value="Chromosome 3"/>
</dbReference>
<evidence type="ECO:0000256" key="1">
    <source>
        <dbReference type="ARBA" id="ARBA00002907"/>
    </source>
</evidence>
<dbReference type="InterPro" id="IPR048413">
    <property type="entry name" value="Htt_C-HEAT_rpt"/>
</dbReference>
<gene>
    <name evidence="8" type="ORF">CHIRRI_LOCUS10145</name>
</gene>
<evidence type="ECO:0008006" key="10">
    <source>
        <dbReference type="Google" id="ProtNLM"/>
    </source>
</evidence>
<comment type="subcellular location">
    <subcellularLocation>
        <location evidence="3">Cytoplasm</location>
    </subcellularLocation>
    <subcellularLocation>
        <location evidence="2">Nucleus</location>
    </subcellularLocation>
</comment>
<feature type="region of interest" description="Disordered" evidence="7">
    <location>
        <begin position="589"/>
        <end position="609"/>
    </location>
</feature>
<proteinExistence type="inferred from homology"/>
<dbReference type="GO" id="GO:0005737">
    <property type="term" value="C:cytoplasm"/>
    <property type="evidence" value="ECO:0007669"/>
    <property type="project" value="UniProtKB-SubCell"/>
</dbReference>
<dbReference type="InterPro" id="IPR024613">
    <property type="entry name" value="Huntingtin_N_HEAT_rpt-2"/>
</dbReference>
<dbReference type="Pfam" id="PF20926">
    <property type="entry name" value="Htt_N-HEAT_1"/>
    <property type="match status" value="1"/>
</dbReference>
<dbReference type="GO" id="GO:0005634">
    <property type="term" value="C:nucleus"/>
    <property type="evidence" value="ECO:0007669"/>
    <property type="project" value="UniProtKB-SubCell"/>
</dbReference>
<evidence type="ECO:0000256" key="4">
    <source>
        <dbReference type="ARBA" id="ARBA00007153"/>
    </source>
</evidence>
<dbReference type="InterPro" id="IPR011989">
    <property type="entry name" value="ARM-like"/>
</dbReference>
<dbReference type="InterPro" id="IPR028426">
    <property type="entry name" value="Huntingtin_fam"/>
</dbReference>